<evidence type="ECO:0000256" key="1">
    <source>
        <dbReference type="ARBA" id="ARBA00000898"/>
    </source>
</evidence>
<dbReference type="EMBL" id="CP154858">
    <property type="protein sequence ID" value="XDT73578.1"/>
    <property type="molecule type" value="Genomic_DNA"/>
</dbReference>
<keyword evidence="11" id="KW-0448">Lipopolysaccharide biosynthesis</keyword>
<dbReference type="InterPro" id="IPR036412">
    <property type="entry name" value="HAD-like_sf"/>
</dbReference>
<evidence type="ECO:0000256" key="12">
    <source>
        <dbReference type="PIRSR" id="PIRSR006118-2"/>
    </source>
</evidence>
<dbReference type="PANTHER" id="PTHR21485:SF3">
    <property type="entry name" value="N-ACYLNEURAMINATE CYTIDYLYLTRANSFERASE"/>
    <property type="match status" value="1"/>
</dbReference>
<dbReference type="RefSeq" id="WP_369602564.1">
    <property type="nucleotide sequence ID" value="NZ_CP154858.1"/>
</dbReference>
<evidence type="ECO:0000256" key="5">
    <source>
        <dbReference type="ARBA" id="ARBA00013066"/>
    </source>
</evidence>
<evidence type="ECO:0000256" key="4">
    <source>
        <dbReference type="ARBA" id="ARBA00011881"/>
    </source>
</evidence>
<reference evidence="13" key="1">
    <citation type="submission" date="2024-05" db="EMBL/GenBank/DDBJ databases">
        <title>Genome sequencing of novel strain.</title>
        <authorList>
            <person name="Ganbat D."/>
            <person name="Ganbat S."/>
            <person name="Lee S.-J."/>
        </authorList>
    </citation>
    <scope>NUCLEOTIDE SEQUENCE</scope>
    <source>
        <strain evidence="13">SMD15-11</strain>
    </source>
</reference>
<dbReference type="GO" id="GO:0019143">
    <property type="term" value="F:3-deoxy-manno-octulosonate-8-phosphatase activity"/>
    <property type="evidence" value="ECO:0007669"/>
    <property type="project" value="UniProtKB-UniRule"/>
</dbReference>
<evidence type="ECO:0000256" key="7">
    <source>
        <dbReference type="ARBA" id="ARBA00022723"/>
    </source>
</evidence>
<dbReference type="EC" id="3.1.3.45" evidence="5 11"/>
<dbReference type="KEGG" id="tcd:AAIA72_06305"/>
<evidence type="ECO:0000256" key="9">
    <source>
        <dbReference type="ARBA" id="ARBA00022842"/>
    </source>
</evidence>
<feature type="binding site" evidence="12">
    <location>
        <position position="12"/>
    </location>
    <ligand>
        <name>Mg(2+)</name>
        <dbReference type="ChEBI" id="CHEBI:18420"/>
    </ligand>
</feature>
<dbReference type="SFLD" id="SFLDS00003">
    <property type="entry name" value="Haloacid_Dehalogenase"/>
    <property type="match status" value="1"/>
</dbReference>
<dbReference type="GO" id="GO:0009103">
    <property type="term" value="P:lipopolysaccharide biosynthetic process"/>
    <property type="evidence" value="ECO:0007669"/>
    <property type="project" value="UniProtKB-UniRule"/>
</dbReference>
<name>A0AB39UZV0_9GAMM</name>
<evidence type="ECO:0000256" key="8">
    <source>
        <dbReference type="ARBA" id="ARBA00022801"/>
    </source>
</evidence>
<accession>A0AB39UZV0</accession>
<sequence>MPTEQIRLLALDVDGVLTDGSVTYDSAGHELKSFNIKDGLGLKLLRDAGMALAIITGRTSPMVDRRARELGIDHIIQGREDKLVALRTLCDQLGLSREQVAYMGDDLPDLSAIEWSGIGAAPADAHVYVRAHADWISTLPGGKGAVRELAEHLLAREQCLTAVWQRYRLQQER</sequence>
<dbReference type="CDD" id="cd01630">
    <property type="entry name" value="HAD_KDO-like"/>
    <property type="match status" value="1"/>
</dbReference>
<comment type="subunit">
    <text evidence="4 11">Homotetramer.</text>
</comment>
<evidence type="ECO:0000256" key="3">
    <source>
        <dbReference type="ARBA" id="ARBA00005893"/>
    </source>
</evidence>
<protein>
    <recommendedName>
        <fullName evidence="6 11">3-deoxy-D-manno-octulosonate 8-phosphate phosphatase KdsC</fullName>
        <ecNumber evidence="5 11">3.1.3.45</ecNumber>
    </recommendedName>
    <alternativeName>
        <fullName evidence="10 11">KDO 8-P phosphatase</fullName>
    </alternativeName>
</protein>
<dbReference type="GO" id="GO:0008781">
    <property type="term" value="F:N-acylneuraminate cytidylyltransferase activity"/>
    <property type="evidence" value="ECO:0007669"/>
    <property type="project" value="TreeGrafter"/>
</dbReference>
<evidence type="ECO:0000313" key="13">
    <source>
        <dbReference type="EMBL" id="XDT73578.1"/>
    </source>
</evidence>
<evidence type="ECO:0000256" key="2">
    <source>
        <dbReference type="ARBA" id="ARBA00001946"/>
    </source>
</evidence>
<dbReference type="NCBIfam" id="TIGR01670">
    <property type="entry name" value="KdsC-phosphatas"/>
    <property type="match status" value="1"/>
</dbReference>
<dbReference type="Pfam" id="PF08282">
    <property type="entry name" value="Hydrolase_3"/>
    <property type="match status" value="1"/>
</dbReference>
<comment type="function">
    <text evidence="11">Catalyzes the hydrolysis of 3-deoxy-D-manno-octulosonate 8-phosphate (KDO 8-P) to 3-deoxy-D-manno-octulosonate (KDO) and inorganic phosphate.</text>
</comment>
<dbReference type="InterPro" id="IPR010023">
    <property type="entry name" value="KdsC_fam"/>
</dbReference>
<dbReference type="PIRSF" id="PIRSF006118">
    <property type="entry name" value="KDO8-P_Ptase"/>
    <property type="match status" value="1"/>
</dbReference>
<dbReference type="GO" id="GO:0046872">
    <property type="term" value="F:metal ion binding"/>
    <property type="evidence" value="ECO:0007669"/>
    <property type="project" value="UniProtKB-UniRule"/>
</dbReference>
<evidence type="ECO:0000256" key="10">
    <source>
        <dbReference type="ARBA" id="ARBA00031051"/>
    </source>
</evidence>
<dbReference type="PANTHER" id="PTHR21485">
    <property type="entry name" value="HAD SUPERFAMILY MEMBERS CMAS AND KDSC"/>
    <property type="match status" value="1"/>
</dbReference>
<evidence type="ECO:0000256" key="6">
    <source>
        <dbReference type="ARBA" id="ARBA00020092"/>
    </source>
</evidence>
<comment type="catalytic activity">
    <reaction evidence="1 11">
        <text>3-deoxy-alpha-D-manno-2-octulosonate-8-phosphate + H2O = 3-deoxy-alpha-D-manno-oct-2-ulosonate + phosphate</text>
        <dbReference type="Rhea" id="RHEA:11500"/>
        <dbReference type="ChEBI" id="CHEBI:15377"/>
        <dbReference type="ChEBI" id="CHEBI:43474"/>
        <dbReference type="ChEBI" id="CHEBI:85985"/>
        <dbReference type="ChEBI" id="CHEBI:85986"/>
        <dbReference type="EC" id="3.1.3.45"/>
    </reaction>
</comment>
<dbReference type="InterPro" id="IPR023214">
    <property type="entry name" value="HAD_sf"/>
</dbReference>
<dbReference type="FunFam" id="3.40.50.1000:FF:000029">
    <property type="entry name" value="3-deoxy-D-manno-octulosonate 8-phosphate phosphatase KdsC"/>
    <property type="match status" value="1"/>
</dbReference>
<organism evidence="13">
    <name type="scientific">Thermohahella caldifontis</name>
    <dbReference type="NCBI Taxonomy" id="3142973"/>
    <lineage>
        <taxon>Bacteria</taxon>
        <taxon>Pseudomonadati</taxon>
        <taxon>Pseudomonadota</taxon>
        <taxon>Gammaproteobacteria</taxon>
        <taxon>Oceanospirillales</taxon>
        <taxon>Hahellaceae</taxon>
        <taxon>Thermohahella</taxon>
    </lineage>
</organism>
<dbReference type="AlphaFoldDB" id="A0AB39UZV0"/>
<gene>
    <name evidence="13" type="ORF">AAIA72_06305</name>
</gene>
<dbReference type="SFLD" id="SFLDG01138">
    <property type="entry name" value="C1.6.2:_Deoxy-d-mannose-octulo"/>
    <property type="match status" value="1"/>
</dbReference>
<comment type="cofactor">
    <cofactor evidence="2 11 12">
        <name>Mg(2+)</name>
        <dbReference type="ChEBI" id="CHEBI:18420"/>
    </cofactor>
</comment>
<feature type="binding site" evidence="12">
    <location>
        <position position="105"/>
    </location>
    <ligand>
        <name>Mg(2+)</name>
        <dbReference type="ChEBI" id="CHEBI:18420"/>
    </ligand>
</feature>
<dbReference type="InterPro" id="IPR050793">
    <property type="entry name" value="CMP-NeuNAc_synthase"/>
</dbReference>
<comment type="similarity">
    <text evidence="3 11">Belongs to the KdsC family.</text>
</comment>
<dbReference type="SUPFAM" id="SSF56784">
    <property type="entry name" value="HAD-like"/>
    <property type="match status" value="1"/>
</dbReference>
<dbReference type="Gene3D" id="3.40.50.1000">
    <property type="entry name" value="HAD superfamily/HAD-like"/>
    <property type="match status" value="1"/>
</dbReference>
<evidence type="ECO:0000256" key="11">
    <source>
        <dbReference type="PIRNR" id="PIRNR006118"/>
    </source>
</evidence>
<keyword evidence="9 11" id="KW-0460">Magnesium</keyword>
<keyword evidence="7 11" id="KW-0479">Metal-binding</keyword>
<proteinExistence type="inferred from homology"/>
<feature type="binding site" evidence="12">
    <location>
        <position position="14"/>
    </location>
    <ligand>
        <name>substrate</name>
    </ligand>
</feature>
<dbReference type="SFLD" id="SFLDG01136">
    <property type="entry name" value="C1.6:_Phosphoserine_Phosphatas"/>
    <property type="match status" value="1"/>
</dbReference>
<keyword evidence="8 11" id="KW-0378">Hydrolase</keyword>